<comment type="pathway">
    <text evidence="1 9 11">Cofactor biosynthesis; thiamine diphosphate biosynthesis; thiamine phosphate from 4-amino-2-methyl-5-diphosphomethylpyrimidine and 4-methyl-5-(2-phosphoethyl)-thiazole: step 1/1.</text>
</comment>
<feature type="binding site" evidence="9">
    <location>
        <position position="70"/>
    </location>
    <ligand>
        <name>4-amino-2-methyl-5-(diphosphooxymethyl)pyrimidine</name>
        <dbReference type="ChEBI" id="CHEBI:57841"/>
    </ligand>
</feature>
<feature type="binding site" evidence="9">
    <location>
        <position position="109"/>
    </location>
    <ligand>
        <name>4-amino-2-methyl-5-(diphosphooxymethyl)pyrimidine</name>
        <dbReference type="ChEBI" id="CHEBI:57841"/>
    </ligand>
</feature>
<feature type="binding site" evidence="9">
    <location>
        <begin position="38"/>
        <end position="42"/>
    </location>
    <ligand>
        <name>4-amino-2-methyl-5-(diphosphooxymethyl)pyrimidine</name>
        <dbReference type="ChEBI" id="CHEBI:57841"/>
    </ligand>
</feature>
<evidence type="ECO:0000256" key="10">
    <source>
        <dbReference type="RuleBase" id="RU003826"/>
    </source>
</evidence>
<feature type="binding site" evidence="9">
    <location>
        <position position="140"/>
    </location>
    <ligand>
        <name>4-amino-2-methyl-5-(diphosphooxymethyl)pyrimidine</name>
        <dbReference type="ChEBI" id="CHEBI:57841"/>
    </ligand>
</feature>
<evidence type="ECO:0000313" key="14">
    <source>
        <dbReference type="Proteomes" id="UP001304300"/>
    </source>
</evidence>
<feature type="binding site" evidence="9">
    <location>
        <position position="71"/>
    </location>
    <ligand>
        <name>Mg(2+)</name>
        <dbReference type="ChEBI" id="CHEBI:18420"/>
    </ligand>
</feature>
<proteinExistence type="inferred from homology"/>
<keyword evidence="4 9" id="KW-0460">Magnesium</keyword>
<dbReference type="EC" id="2.5.1.3" evidence="9"/>
<dbReference type="InterPro" id="IPR013785">
    <property type="entry name" value="Aldolase_TIM"/>
</dbReference>
<protein>
    <recommendedName>
        <fullName evidence="9">Thiamine-phosphate synthase</fullName>
        <shortName evidence="9">TP synthase</shortName>
        <shortName evidence="9">TPS</shortName>
        <ecNumber evidence="9">2.5.1.3</ecNumber>
    </recommendedName>
    <alternativeName>
        <fullName evidence="9">Thiamine-phosphate pyrophosphorylase</fullName>
        <shortName evidence="9">TMP pyrophosphorylase</shortName>
        <shortName evidence="9">TMP-PPase</shortName>
    </alternativeName>
</protein>
<dbReference type="SUPFAM" id="SSF51391">
    <property type="entry name" value="Thiamin phosphate synthase"/>
    <property type="match status" value="1"/>
</dbReference>
<name>A0AAQ3LDJ5_9BACT</name>
<evidence type="ECO:0000313" key="13">
    <source>
        <dbReference type="EMBL" id="WOO41905.1"/>
    </source>
</evidence>
<reference evidence="13 14" key="1">
    <citation type="submission" date="2023-10" db="EMBL/GenBank/DDBJ databases">
        <title>Rubellicoccus peritrichatus gen. nov., sp. nov., isolated from an algae of coral reef tank.</title>
        <authorList>
            <person name="Luo J."/>
        </authorList>
    </citation>
    <scope>NUCLEOTIDE SEQUENCE [LARGE SCALE GENOMIC DNA]</scope>
    <source>
        <strain evidence="13 14">CR14</strain>
    </source>
</reference>
<organism evidence="13 14">
    <name type="scientific">Rubellicoccus peritrichatus</name>
    <dbReference type="NCBI Taxonomy" id="3080537"/>
    <lineage>
        <taxon>Bacteria</taxon>
        <taxon>Pseudomonadati</taxon>
        <taxon>Verrucomicrobiota</taxon>
        <taxon>Opitutia</taxon>
        <taxon>Puniceicoccales</taxon>
        <taxon>Cerasicoccaceae</taxon>
        <taxon>Rubellicoccus</taxon>
    </lineage>
</organism>
<dbReference type="GO" id="GO:0005737">
    <property type="term" value="C:cytoplasm"/>
    <property type="evidence" value="ECO:0007669"/>
    <property type="project" value="TreeGrafter"/>
</dbReference>
<dbReference type="GO" id="GO:0004789">
    <property type="term" value="F:thiamine-phosphate diphosphorylase activity"/>
    <property type="evidence" value="ECO:0007669"/>
    <property type="project" value="UniProtKB-UniRule"/>
</dbReference>
<evidence type="ECO:0000256" key="5">
    <source>
        <dbReference type="ARBA" id="ARBA00022977"/>
    </source>
</evidence>
<feature type="binding site" evidence="9">
    <location>
        <position position="90"/>
    </location>
    <ligand>
        <name>Mg(2+)</name>
        <dbReference type="ChEBI" id="CHEBI:18420"/>
    </ligand>
</feature>
<feature type="binding site" evidence="9">
    <location>
        <position position="168"/>
    </location>
    <ligand>
        <name>2-[(2R,5Z)-2-carboxy-4-methylthiazol-5(2H)-ylidene]ethyl phosphate</name>
        <dbReference type="ChEBI" id="CHEBI:62899"/>
    </ligand>
</feature>
<comment type="catalytic activity">
    <reaction evidence="7 9 10">
        <text>2-(2-carboxy-4-methylthiazol-5-yl)ethyl phosphate + 4-amino-2-methyl-5-(diphosphooxymethyl)pyrimidine + 2 H(+) = thiamine phosphate + CO2 + diphosphate</text>
        <dbReference type="Rhea" id="RHEA:47848"/>
        <dbReference type="ChEBI" id="CHEBI:15378"/>
        <dbReference type="ChEBI" id="CHEBI:16526"/>
        <dbReference type="ChEBI" id="CHEBI:33019"/>
        <dbReference type="ChEBI" id="CHEBI:37575"/>
        <dbReference type="ChEBI" id="CHEBI:57841"/>
        <dbReference type="ChEBI" id="CHEBI:62890"/>
        <dbReference type="EC" id="2.5.1.3"/>
    </reaction>
</comment>
<evidence type="ECO:0000259" key="12">
    <source>
        <dbReference type="Pfam" id="PF02581"/>
    </source>
</evidence>
<comment type="catalytic activity">
    <reaction evidence="8 9 10">
        <text>2-[(2R,5Z)-2-carboxy-4-methylthiazol-5(2H)-ylidene]ethyl phosphate + 4-amino-2-methyl-5-(diphosphooxymethyl)pyrimidine + 2 H(+) = thiamine phosphate + CO2 + diphosphate</text>
        <dbReference type="Rhea" id="RHEA:47844"/>
        <dbReference type="ChEBI" id="CHEBI:15378"/>
        <dbReference type="ChEBI" id="CHEBI:16526"/>
        <dbReference type="ChEBI" id="CHEBI:33019"/>
        <dbReference type="ChEBI" id="CHEBI:37575"/>
        <dbReference type="ChEBI" id="CHEBI:57841"/>
        <dbReference type="ChEBI" id="CHEBI:62899"/>
        <dbReference type="EC" id="2.5.1.3"/>
    </reaction>
</comment>
<evidence type="ECO:0000256" key="2">
    <source>
        <dbReference type="ARBA" id="ARBA00022679"/>
    </source>
</evidence>
<evidence type="ECO:0000256" key="3">
    <source>
        <dbReference type="ARBA" id="ARBA00022723"/>
    </source>
</evidence>
<dbReference type="AlphaFoldDB" id="A0AAQ3LDJ5"/>
<dbReference type="EMBL" id="CP136920">
    <property type="protein sequence ID" value="WOO41905.1"/>
    <property type="molecule type" value="Genomic_DNA"/>
</dbReference>
<dbReference type="RefSeq" id="WP_317834389.1">
    <property type="nucleotide sequence ID" value="NZ_CP136920.1"/>
</dbReference>
<feature type="binding site" evidence="9">
    <location>
        <begin position="137"/>
        <end position="139"/>
    </location>
    <ligand>
        <name>2-[(2R,5Z)-2-carboxy-4-methylthiazol-5(2H)-ylidene]ethyl phosphate</name>
        <dbReference type="ChEBI" id="CHEBI:62899"/>
    </ligand>
</feature>
<evidence type="ECO:0000256" key="6">
    <source>
        <dbReference type="ARBA" id="ARBA00047334"/>
    </source>
</evidence>
<comment type="catalytic activity">
    <reaction evidence="6 9 10">
        <text>4-methyl-5-(2-phosphooxyethyl)-thiazole + 4-amino-2-methyl-5-(diphosphooxymethyl)pyrimidine + H(+) = thiamine phosphate + diphosphate</text>
        <dbReference type="Rhea" id="RHEA:22328"/>
        <dbReference type="ChEBI" id="CHEBI:15378"/>
        <dbReference type="ChEBI" id="CHEBI:33019"/>
        <dbReference type="ChEBI" id="CHEBI:37575"/>
        <dbReference type="ChEBI" id="CHEBI:57841"/>
        <dbReference type="ChEBI" id="CHEBI:58296"/>
        <dbReference type="EC" id="2.5.1.3"/>
    </reaction>
</comment>
<gene>
    <name evidence="9 13" type="primary">thiE</name>
    <name evidence="13" type="ORF">RZN69_02310</name>
</gene>
<keyword evidence="2 9" id="KW-0808">Transferase</keyword>
<dbReference type="GO" id="GO:0009229">
    <property type="term" value="P:thiamine diphosphate biosynthetic process"/>
    <property type="evidence" value="ECO:0007669"/>
    <property type="project" value="UniProtKB-UniRule"/>
</dbReference>
<comment type="cofactor">
    <cofactor evidence="9">
        <name>Mg(2+)</name>
        <dbReference type="ChEBI" id="CHEBI:18420"/>
    </cofactor>
    <text evidence="9">Binds 1 Mg(2+) ion per subunit.</text>
</comment>
<dbReference type="PANTHER" id="PTHR20857">
    <property type="entry name" value="THIAMINE-PHOSPHATE PYROPHOSPHORYLASE"/>
    <property type="match status" value="1"/>
</dbReference>
<evidence type="ECO:0000256" key="9">
    <source>
        <dbReference type="HAMAP-Rule" id="MF_00097"/>
    </source>
</evidence>
<keyword evidence="3 9" id="KW-0479">Metal-binding</keyword>
<evidence type="ECO:0000256" key="4">
    <source>
        <dbReference type="ARBA" id="ARBA00022842"/>
    </source>
</evidence>
<dbReference type="Pfam" id="PF02581">
    <property type="entry name" value="TMP-TENI"/>
    <property type="match status" value="1"/>
</dbReference>
<dbReference type="GO" id="GO:0009228">
    <property type="term" value="P:thiamine biosynthetic process"/>
    <property type="evidence" value="ECO:0007669"/>
    <property type="project" value="UniProtKB-KW"/>
</dbReference>
<comment type="function">
    <text evidence="9">Condenses 4-methyl-5-(beta-hydroxyethyl)thiazole monophosphate (THZ-P) and 2-methyl-4-amino-5-hydroxymethyl pyrimidine pyrophosphate (HMP-PP) to form thiamine monophosphate (TMP).</text>
</comment>
<keyword evidence="14" id="KW-1185">Reference proteome</keyword>
<dbReference type="InterPro" id="IPR036206">
    <property type="entry name" value="ThiamineP_synth_sf"/>
</dbReference>
<dbReference type="InterPro" id="IPR034291">
    <property type="entry name" value="TMP_synthase"/>
</dbReference>
<accession>A0AAQ3LDJ5</accession>
<keyword evidence="5 9" id="KW-0784">Thiamine biosynthesis</keyword>
<dbReference type="GO" id="GO:0000287">
    <property type="term" value="F:magnesium ion binding"/>
    <property type="evidence" value="ECO:0007669"/>
    <property type="project" value="UniProtKB-UniRule"/>
</dbReference>
<feature type="domain" description="Thiamine phosphate synthase/TenI" evidence="12">
    <location>
        <begin position="9"/>
        <end position="190"/>
    </location>
</feature>
<sequence>MSFPQASFYGILDTGYVLREHCLEKCKALIAGGAGVVQLRAKKQSRDERRDILQEILPLFESGAVPLILNDDLELALEFPIVGLHVGQDDIPIEEAREALGANRYLGLSTHSPDQAAGALDRAHLLDYFAVGPVFATQTKPDYIPVGLELVKHVASLNPPLPWYCIGGISRSNCNQVKAAGAKGLVAVSDVLCADDTAAAVGEYV</sequence>
<dbReference type="NCBIfam" id="TIGR00693">
    <property type="entry name" value="thiE"/>
    <property type="match status" value="1"/>
</dbReference>
<evidence type="ECO:0000256" key="7">
    <source>
        <dbReference type="ARBA" id="ARBA00047851"/>
    </source>
</evidence>
<dbReference type="PANTHER" id="PTHR20857:SF15">
    <property type="entry name" value="THIAMINE-PHOSPHATE SYNTHASE"/>
    <property type="match status" value="1"/>
</dbReference>
<feature type="binding site" evidence="9">
    <location>
        <begin position="188"/>
        <end position="189"/>
    </location>
    <ligand>
        <name>2-[(2R,5Z)-2-carboxy-4-methylthiazol-5(2H)-ylidene]ethyl phosphate</name>
        <dbReference type="ChEBI" id="CHEBI:62899"/>
    </ligand>
</feature>
<evidence type="ECO:0000256" key="11">
    <source>
        <dbReference type="RuleBase" id="RU004253"/>
    </source>
</evidence>
<evidence type="ECO:0000256" key="1">
    <source>
        <dbReference type="ARBA" id="ARBA00005165"/>
    </source>
</evidence>
<evidence type="ECO:0000256" key="8">
    <source>
        <dbReference type="ARBA" id="ARBA00047883"/>
    </source>
</evidence>
<dbReference type="Gene3D" id="3.20.20.70">
    <property type="entry name" value="Aldolase class I"/>
    <property type="match status" value="1"/>
</dbReference>
<dbReference type="HAMAP" id="MF_00097">
    <property type="entry name" value="TMP_synthase"/>
    <property type="match status" value="1"/>
</dbReference>
<dbReference type="KEGG" id="puo:RZN69_02310"/>
<comment type="similarity">
    <text evidence="9 10">Belongs to the thiamine-phosphate synthase family.</text>
</comment>
<dbReference type="CDD" id="cd00564">
    <property type="entry name" value="TMP_TenI"/>
    <property type="match status" value="1"/>
</dbReference>
<dbReference type="Proteomes" id="UP001304300">
    <property type="component" value="Chromosome"/>
</dbReference>
<dbReference type="InterPro" id="IPR022998">
    <property type="entry name" value="ThiamineP_synth_TenI"/>
</dbReference>